<evidence type="ECO:0000256" key="5">
    <source>
        <dbReference type="ARBA" id="ARBA00022833"/>
    </source>
</evidence>
<evidence type="ECO:0000313" key="11">
    <source>
        <dbReference type="Proteomes" id="UP001497382"/>
    </source>
</evidence>
<dbReference type="AlphaFoldDB" id="A0AAV2BQ39"/>
<dbReference type="PROSITE" id="PS00028">
    <property type="entry name" value="ZINC_FINGER_C2H2_1"/>
    <property type="match status" value="6"/>
</dbReference>
<feature type="domain" description="C2H2-type" evidence="9">
    <location>
        <begin position="184"/>
        <end position="211"/>
    </location>
</feature>
<evidence type="ECO:0000256" key="2">
    <source>
        <dbReference type="ARBA" id="ARBA00022723"/>
    </source>
</evidence>
<keyword evidence="6" id="KW-0539">Nucleus</keyword>
<dbReference type="GO" id="GO:0000977">
    <property type="term" value="F:RNA polymerase II transcription regulatory region sequence-specific DNA binding"/>
    <property type="evidence" value="ECO:0007669"/>
    <property type="project" value="TreeGrafter"/>
</dbReference>
<feature type="domain" description="C2H2-type" evidence="9">
    <location>
        <begin position="212"/>
        <end position="239"/>
    </location>
</feature>
<dbReference type="FunFam" id="3.30.160.60:FF:001397">
    <property type="entry name" value="Datilografo, isoform A"/>
    <property type="match status" value="1"/>
</dbReference>
<keyword evidence="3" id="KW-0677">Repeat</keyword>
<dbReference type="FunFam" id="3.30.160.60:FF:000145">
    <property type="entry name" value="Zinc finger protein 574"/>
    <property type="match status" value="2"/>
</dbReference>
<feature type="domain" description="C2H2-type" evidence="9">
    <location>
        <begin position="324"/>
        <end position="351"/>
    </location>
</feature>
<dbReference type="GO" id="GO:0000981">
    <property type="term" value="F:DNA-binding transcription factor activity, RNA polymerase II-specific"/>
    <property type="evidence" value="ECO:0007669"/>
    <property type="project" value="TreeGrafter"/>
</dbReference>
<feature type="domain" description="C2H2-type" evidence="9">
    <location>
        <begin position="296"/>
        <end position="323"/>
    </location>
</feature>
<feature type="region of interest" description="Disordered" evidence="8">
    <location>
        <begin position="1"/>
        <end position="27"/>
    </location>
</feature>
<organism evidence="10 11">
    <name type="scientific">Larinioides sclopetarius</name>
    <dbReference type="NCBI Taxonomy" id="280406"/>
    <lineage>
        <taxon>Eukaryota</taxon>
        <taxon>Metazoa</taxon>
        <taxon>Ecdysozoa</taxon>
        <taxon>Arthropoda</taxon>
        <taxon>Chelicerata</taxon>
        <taxon>Arachnida</taxon>
        <taxon>Araneae</taxon>
        <taxon>Araneomorphae</taxon>
        <taxon>Entelegynae</taxon>
        <taxon>Araneoidea</taxon>
        <taxon>Araneidae</taxon>
        <taxon>Larinioides</taxon>
    </lineage>
</organism>
<dbReference type="InterPro" id="IPR036236">
    <property type="entry name" value="Znf_C2H2_sf"/>
</dbReference>
<evidence type="ECO:0000259" key="9">
    <source>
        <dbReference type="PROSITE" id="PS50157"/>
    </source>
</evidence>
<comment type="subcellular location">
    <subcellularLocation>
        <location evidence="1">Nucleus</location>
    </subcellularLocation>
</comment>
<evidence type="ECO:0000256" key="7">
    <source>
        <dbReference type="PROSITE-ProRule" id="PRU00042"/>
    </source>
</evidence>
<evidence type="ECO:0000313" key="10">
    <source>
        <dbReference type="EMBL" id="CAL1298032.1"/>
    </source>
</evidence>
<evidence type="ECO:0000256" key="8">
    <source>
        <dbReference type="SAM" id="MobiDB-lite"/>
    </source>
</evidence>
<comment type="caution">
    <text evidence="10">The sequence shown here is derived from an EMBL/GenBank/DDBJ whole genome shotgun (WGS) entry which is preliminary data.</text>
</comment>
<reference evidence="10 11" key="1">
    <citation type="submission" date="2024-04" db="EMBL/GenBank/DDBJ databases">
        <authorList>
            <person name="Rising A."/>
            <person name="Reimegard J."/>
            <person name="Sonavane S."/>
            <person name="Akerstrom W."/>
            <person name="Nylinder S."/>
            <person name="Hedman E."/>
            <person name="Kallberg Y."/>
        </authorList>
    </citation>
    <scope>NUCLEOTIDE SEQUENCE [LARGE SCALE GENOMIC DNA]</scope>
</reference>
<gene>
    <name evidence="10" type="ORF">LARSCL_LOCUS20659</name>
</gene>
<dbReference type="Pfam" id="PF13912">
    <property type="entry name" value="zf-C2H2_6"/>
    <property type="match status" value="1"/>
</dbReference>
<dbReference type="SMART" id="SM00355">
    <property type="entry name" value="ZnF_C2H2"/>
    <property type="match status" value="6"/>
</dbReference>
<sequence>MESEENLQFSEYSPQLDDSGSESPSHVKENLFLNVVNDPEEKESFVSNKRENIYEDDSQFESYRNLVEHSEFLDNQFSDPNSSPYLGSLEAIQGFEIISEDLSNESSQVDEVGKEISLPPSMVPKALENTQSAVILQETETRQSDPNVSPSQISASVDSQSTFLDNSENRLLTIKDIYAEGEPYSCSICNRRYRMKSALIAHLQTHLLRKLQQCKHCQRVFRDASSFISHLNTHTEERPYACTQCDKRFETEKVLKEHEIKHTRERPHVCEFCERGFAKKETLKRHLRTHTGRRPYVCSLCPKAYSRKHHLDKHLISHSDPKEFICETCGRKYLRKHYFKQHRKTHQDQLSL</sequence>
<dbReference type="Gene3D" id="3.30.160.60">
    <property type="entry name" value="Classic Zinc Finger"/>
    <property type="match status" value="5"/>
</dbReference>
<proteinExistence type="predicted"/>
<accession>A0AAV2BQ39</accession>
<dbReference type="GO" id="GO:0008270">
    <property type="term" value="F:zinc ion binding"/>
    <property type="evidence" value="ECO:0007669"/>
    <property type="project" value="UniProtKB-KW"/>
</dbReference>
<dbReference type="Proteomes" id="UP001497382">
    <property type="component" value="Unassembled WGS sequence"/>
</dbReference>
<keyword evidence="11" id="KW-1185">Reference proteome</keyword>
<keyword evidence="2" id="KW-0479">Metal-binding</keyword>
<dbReference type="Pfam" id="PF00096">
    <property type="entry name" value="zf-C2H2"/>
    <property type="match status" value="4"/>
</dbReference>
<dbReference type="PANTHER" id="PTHR24381">
    <property type="entry name" value="ZINC FINGER PROTEIN"/>
    <property type="match status" value="1"/>
</dbReference>
<keyword evidence="4 7" id="KW-0863">Zinc-finger</keyword>
<dbReference type="PROSITE" id="PS50157">
    <property type="entry name" value="ZINC_FINGER_C2H2_2"/>
    <property type="match status" value="6"/>
</dbReference>
<dbReference type="PANTHER" id="PTHR24381:SF393">
    <property type="entry name" value="CHROMATIN-LINKED ADAPTOR FOR MSL PROTEINS, ISOFORM B"/>
    <property type="match status" value="1"/>
</dbReference>
<name>A0AAV2BQ39_9ARAC</name>
<feature type="compositionally biased region" description="Polar residues" evidence="8">
    <location>
        <begin position="1"/>
        <end position="24"/>
    </location>
</feature>
<keyword evidence="5" id="KW-0862">Zinc</keyword>
<feature type="domain" description="C2H2-type" evidence="9">
    <location>
        <begin position="240"/>
        <end position="267"/>
    </location>
</feature>
<evidence type="ECO:0000256" key="3">
    <source>
        <dbReference type="ARBA" id="ARBA00022737"/>
    </source>
</evidence>
<evidence type="ECO:0000256" key="6">
    <source>
        <dbReference type="ARBA" id="ARBA00023242"/>
    </source>
</evidence>
<dbReference type="GO" id="GO:0005634">
    <property type="term" value="C:nucleus"/>
    <property type="evidence" value="ECO:0007669"/>
    <property type="project" value="UniProtKB-SubCell"/>
</dbReference>
<feature type="domain" description="C2H2-type" evidence="9">
    <location>
        <begin position="268"/>
        <end position="295"/>
    </location>
</feature>
<dbReference type="SUPFAM" id="SSF57667">
    <property type="entry name" value="beta-beta-alpha zinc fingers"/>
    <property type="match status" value="3"/>
</dbReference>
<dbReference type="InterPro" id="IPR013087">
    <property type="entry name" value="Znf_C2H2_type"/>
</dbReference>
<dbReference type="EMBL" id="CAXIEN010000451">
    <property type="protein sequence ID" value="CAL1298032.1"/>
    <property type="molecule type" value="Genomic_DNA"/>
</dbReference>
<protein>
    <recommendedName>
        <fullName evidence="9">C2H2-type domain-containing protein</fullName>
    </recommendedName>
</protein>
<evidence type="ECO:0000256" key="4">
    <source>
        <dbReference type="ARBA" id="ARBA00022771"/>
    </source>
</evidence>
<evidence type="ECO:0000256" key="1">
    <source>
        <dbReference type="ARBA" id="ARBA00004123"/>
    </source>
</evidence>
<dbReference type="FunFam" id="3.30.160.60:FF:000702">
    <property type="entry name" value="Transcription factor E4F1 isoform 1"/>
    <property type="match status" value="1"/>
</dbReference>